<evidence type="ECO:0000313" key="1">
    <source>
        <dbReference type="EMBL" id="KAF2657857.1"/>
    </source>
</evidence>
<gene>
    <name evidence="1" type="ORF">K491DRAFT_741080</name>
</gene>
<proteinExistence type="predicted"/>
<organism evidence="1 2">
    <name type="scientific">Lophiostoma macrostomum CBS 122681</name>
    <dbReference type="NCBI Taxonomy" id="1314788"/>
    <lineage>
        <taxon>Eukaryota</taxon>
        <taxon>Fungi</taxon>
        <taxon>Dikarya</taxon>
        <taxon>Ascomycota</taxon>
        <taxon>Pezizomycotina</taxon>
        <taxon>Dothideomycetes</taxon>
        <taxon>Pleosporomycetidae</taxon>
        <taxon>Pleosporales</taxon>
        <taxon>Lophiostomataceae</taxon>
        <taxon>Lophiostoma</taxon>
    </lineage>
</organism>
<dbReference type="EMBL" id="MU004321">
    <property type="protein sequence ID" value="KAF2657857.1"/>
    <property type="molecule type" value="Genomic_DNA"/>
</dbReference>
<reference evidence="1" key="1">
    <citation type="journal article" date="2020" name="Stud. Mycol.">
        <title>101 Dothideomycetes genomes: a test case for predicting lifestyles and emergence of pathogens.</title>
        <authorList>
            <person name="Haridas S."/>
            <person name="Albert R."/>
            <person name="Binder M."/>
            <person name="Bloem J."/>
            <person name="Labutti K."/>
            <person name="Salamov A."/>
            <person name="Andreopoulos B."/>
            <person name="Baker S."/>
            <person name="Barry K."/>
            <person name="Bills G."/>
            <person name="Bluhm B."/>
            <person name="Cannon C."/>
            <person name="Castanera R."/>
            <person name="Culley D."/>
            <person name="Daum C."/>
            <person name="Ezra D."/>
            <person name="Gonzalez J."/>
            <person name="Henrissat B."/>
            <person name="Kuo A."/>
            <person name="Liang C."/>
            <person name="Lipzen A."/>
            <person name="Lutzoni F."/>
            <person name="Magnuson J."/>
            <person name="Mondo S."/>
            <person name="Nolan M."/>
            <person name="Ohm R."/>
            <person name="Pangilinan J."/>
            <person name="Park H.-J."/>
            <person name="Ramirez L."/>
            <person name="Alfaro M."/>
            <person name="Sun H."/>
            <person name="Tritt A."/>
            <person name="Yoshinaga Y."/>
            <person name="Zwiers L.-H."/>
            <person name="Turgeon B."/>
            <person name="Goodwin S."/>
            <person name="Spatafora J."/>
            <person name="Crous P."/>
            <person name="Grigoriev I."/>
        </authorList>
    </citation>
    <scope>NUCLEOTIDE SEQUENCE</scope>
    <source>
        <strain evidence="1">CBS 122681</strain>
    </source>
</reference>
<protein>
    <submittedName>
        <fullName evidence="1">Uncharacterized protein</fullName>
    </submittedName>
</protein>
<dbReference type="Proteomes" id="UP000799324">
    <property type="component" value="Unassembled WGS sequence"/>
</dbReference>
<evidence type="ECO:0000313" key="2">
    <source>
        <dbReference type="Proteomes" id="UP000799324"/>
    </source>
</evidence>
<keyword evidence="2" id="KW-1185">Reference proteome</keyword>
<accession>A0A6A6TF33</accession>
<name>A0A6A6TF33_9PLEO</name>
<dbReference type="AlphaFoldDB" id="A0A6A6TF33"/>
<sequence length="189" mass="22147">MDVQNEAQKEVKLSPEAEAQALFKESEYEQQPYVSAKIVDFLKIWLLKYITVKNDEKSSLQQFLEPCEELLASCQKFLESIDEAKSPEEHLEVEDLVIWVEKLFELHSLMKEKAETFRLLVEKTGKLDQDVEKLMEPRKFAKIRDSMDEVEERHPAFARLFDDLLDYRIMKGEYYEPVLSTSPPQPVDG</sequence>